<dbReference type="GO" id="GO:0032993">
    <property type="term" value="C:protein-DNA complex"/>
    <property type="evidence" value="ECO:0007669"/>
    <property type="project" value="TreeGrafter"/>
</dbReference>
<dbReference type="GO" id="GO:0006355">
    <property type="term" value="P:regulation of DNA-templated transcription"/>
    <property type="evidence" value="ECO:0007669"/>
    <property type="project" value="InterPro"/>
</dbReference>
<evidence type="ECO:0000259" key="9">
    <source>
        <dbReference type="PROSITE" id="PS51755"/>
    </source>
</evidence>
<reference evidence="10" key="1">
    <citation type="submission" date="2021-08" db="EMBL/GenBank/DDBJ databases">
        <title>Comparative analyses of Brucepasteria parasyntrophica and Teretinema zuelzerae.</title>
        <authorList>
            <person name="Song Y."/>
            <person name="Brune A."/>
        </authorList>
    </citation>
    <scope>NUCLEOTIDE SEQUENCE</scope>
    <source>
        <strain evidence="10">DSM 1903</strain>
    </source>
</reference>
<dbReference type="PROSITE" id="PS50110">
    <property type="entry name" value="RESPONSE_REGULATORY"/>
    <property type="match status" value="1"/>
</dbReference>
<sequence>MKKATILVVEDERDIQELISFNLEREGYTVVVSDNAEKALDLIPRLLPDLILLDMMLPGIDGFDALRRIRSSATLPRIPVFMVTARSEDADVVAGLELGADDYICKPFSPRVLVARVRARLREINREPEETESDLKPLAMHGIELDPARHETTMGGEPLHLSVTEFALLEFFMRNPGRVFSRQRLIDAVRGENYQVTDRAVDVQILGLRKKLGESGDLIETIRGIGYRMKEESKK</sequence>
<dbReference type="InterPro" id="IPR001867">
    <property type="entry name" value="OmpR/PhoB-type_DNA-bd"/>
</dbReference>
<evidence type="ECO:0000256" key="6">
    <source>
        <dbReference type="PROSITE-ProRule" id="PRU00169"/>
    </source>
</evidence>
<evidence type="ECO:0000313" key="11">
    <source>
        <dbReference type="Proteomes" id="UP001198163"/>
    </source>
</evidence>
<dbReference type="RefSeq" id="WP_230757341.1">
    <property type="nucleotide sequence ID" value="NZ_JAINWA010000003.1"/>
</dbReference>
<keyword evidence="1 6" id="KW-0597">Phosphoprotein</keyword>
<feature type="modified residue" description="4-aspartylphosphate" evidence="6">
    <location>
        <position position="54"/>
    </location>
</feature>
<keyword evidence="11" id="KW-1185">Reference proteome</keyword>
<dbReference type="EMBL" id="JAINWA010000003">
    <property type="protein sequence ID" value="MCD1655696.1"/>
    <property type="molecule type" value="Genomic_DNA"/>
</dbReference>
<dbReference type="CDD" id="cd00383">
    <property type="entry name" value="trans_reg_C"/>
    <property type="match status" value="1"/>
</dbReference>
<dbReference type="GO" id="GO:0005829">
    <property type="term" value="C:cytosol"/>
    <property type="evidence" value="ECO:0007669"/>
    <property type="project" value="TreeGrafter"/>
</dbReference>
<dbReference type="FunFam" id="3.40.50.2300:FF:000001">
    <property type="entry name" value="DNA-binding response regulator PhoB"/>
    <property type="match status" value="1"/>
</dbReference>
<accession>A0AAE3EJX7</accession>
<evidence type="ECO:0000259" key="8">
    <source>
        <dbReference type="PROSITE" id="PS50110"/>
    </source>
</evidence>
<dbReference type="SMART" id="SM00448">
    <property type="entry name" value="REC"/>
    <property type="match status" value="1"/>
</dbReference>
<feature type="domain" description="Response regulatory" evidence="8">
    <location>
        <begin position="5"/>
        <end position="121"/>
    </location>
</feature>
<dbReference type="InterPro" id="IPR011006">
    <property type="entry name" value="CheY-like_superfamily"/>
</dbReference>
<evidence type="ECO:0000256" key="4">
    <source>
        <dbReference type="ARBA" id="ARBA00023125"/>
    </source>
</evidence>
<dbReference type="InterPro" id="IPR036388">
    <property type="entry name" value="WH-like_DNA-bd_sf"/>
</dbReference>
<keyword evidence="2" id="KW-0902">Two-component regulatory system</keyword>
<feature type="domain" description="OmpR/PhoB-type" evidence="9">
    <location>
        <begin position="135"/>
        <end position="231"/>
    </location>
</feature>
<proteinExistence type="predicted"/>
<dbReference type="GO" id="GO:0000976">
    <property type="term" value="F:transcription cis-regulatory region binding"/>
    <property type="evidence" value="ECO:0007669"/>
    <property type="project" value="TreeGrafter"/>
</dbReference>
<evidence type="ECO:0000256" key="5">
    <source>
        <dbReference type="ARBA" id="ARBA00023163"/>
    </source>
</evidence>
<dbReference type="Gene3D" id="6.10.250.690">
    <property type="match status" value="1"/>
</dbReference>
<dbReference type="InterPro" id="IPR039420">
    <property type="entry name" value="WalR-like"/>
</dbReference>
<keyword evidence="5" id="KW-0804">Transcription</keyword>
<dbReference type="InterPro" id="IPR001789">
    <property type="entry name" value="Sig_transdc_resp-reg_receiver"/>
</dbReference>
<dbReference type="Gene3D" id="1.10.10.10">
    <property type="entry name" value="Winged helix-like DNA-binding domain superfamily/Winged helix DNA-binding domain"/>
    <property type="match status" value="1"/>
</dbReference>
<dbReference type="Pfam" id="PF00486">
    <property type="entry name" value="Trans_reg_C"/>
    <property type="match status" value="1"/>
</dbReference>
<dbReference type="Proteomes" id="UP001198163">
    <property type="component" value="Unassembled WGS sequence"/>
</dbReference>
<protein>
    <submittedName>
        <fullName evidence="10">Response regulator transcription factor</fullName>
    </submittedName>
</protein>
<dbReference type="PROSITE" id="PS51755">
    <property type="entry name" value="OMPR_PHOB"/>
    <property type="match status" value="1"/>
</dbReference>
<keyword evidence="3" id="KW-0805">Transcription regulation</keyword>
<evidence type="ECO:0000256" key="2">
    <source>
        <dbReference type="ARBA" id="ARBA00023012"/>
    </source>
</evidence>
<dbReference type="AlphaFoldDB" id="A0AAE3EJX7"/>
<evidence type="ECO:0000256" key="7">
    <source>
        <dbReference type="PROSITE-ProRule" id="PRU01091"/>
    </source>
</evidence>
<dbReference type="SMART" id="SM00862">
    <property type="entry name" value="Trans_reg_C"/>
    <property type="match status" value="1"/>
</dbReference>
<feature type="DNA-binding region" description="OmpR/PhoB-type" evidence="7">
    <location>
        <begin position="135"/>
        <end position="231"/>
    </location>
</feature>
<evidence type="ECO:0000256" key="1">
    <source>
        <dbReference type="ARBA" id="ARBA00022553"/>
    </source>
</evidence>
<comment type="caution">
    <text evidence="10">The sequence shown here is derived from an EMBL/GenBank/DDBJ whole genome shotgun (WGS) entry which is preliminary data.</text>
</comment>
<organism evidence="10 11">
    <name type="scientific">Teretinema zuelzerae</name>
    <dbReference type="NCBI Taxonomy" id="156"/>
    <lineage>
        <taxon>Bacteria</taxon>
        <taxon>Pseudomonadati</taxon>
        <taxon>Spirochaetota</taxon>
        <taxon>Spirochaetia</taxon>
        <taxon>Spirochaetales</taxon>
        <taxon>Treponemataceae</taxon>
        <taxon>Teretinema</taxon>
    </lineage>
</organism>
<keyword evidence="4 7" id="KW-0238">DNA-binding</keyword>
<dbReference type="PANTHER" id="PTHR48111:SF40">
    <property type="entry name" value="PHOSPHATE REGULON TRANSCRIPTIONAL REGULATORY PROTEIN PHOB"/>
    <property type="match status" value="1"/>
</dbReference>
<dbReference type="GO" id="GO:0000156">
    <property type="term" value="F:phosphorelay response regulator activity"/>
    <property type="evidence" value="ECO:0007669"/>
    <property type="project" value="TreeGrafter"/>
</dbReference>
<dbReference type="SUPFAM" id="SSF52172">
    <property type="entry name" value="CheY-like"/>
    <property type="match status" value="1"/>
</dbReference>
<dbReference type="Pfam" id="PF00072">
    <property type="entry name" value="Response_reg"/>
    <property type="match status" value="1"/>
</dbReference>
<gene>
    <name evidence="10" type="ORF">K7J14_13445</name>
</gene>
<name>A0AAE3EJX7_9SPIR</name>
<dbReference type="Gene3D" id="3.40.50.2300">
    <property type="match status" value="1"/>
</dbReference>
<evidence type="ECO:0000256" key="3">
    <source>
        <dbReference type="ARBA" id="ARBA00023015"/>
    </source>
</evidence>
<evidence type="ECO:0000313" key="10">
    <source>
        <dbReference type="EMBL" id="MCD1655696.1"/>
    </source>
</evidence>
<dbReference type="PANTHER" id="PTHR48111">
    <property type="entry name" value="REGULATOR OF RPOS"/>
    <property type="match status" value="1"/>
</dbReference>